<dbReference type="KEGG" id="tpx:Turpa_4098"/>
<organism evidence="1 2">
    <name type="scientific">Turneriella parva (strain ATCC BAA-1111 / DSM 21527 / NCTC 11395 / H)</name>
    <name type="common">Leptospira parva</name>
    <dbReference type="NCBI Taxonomy" id="869212"/>
    <lineage>
        <taxon>Bacteria</taxon>
        <taxon>Pseudomonadati</taxon>
        <taxon>Spirochaetota</taxon>
        <taxon>Spirochaetia</taxon>
        <taxon>Leptospirales</taxon>
        <taxon>Leptospiraceae</taxon>
        <taxon>Turneriella</taxon>
    </lineage>
</organism>
<evidence type="ECO:0000313" key="2">
    <source>
        <dbReference type="Proteomes" id="UP000006048"/>
    </source>
</evidence>
<sequence length="132" mass="14935">MPQLVRPGLILVLFVSICFACRDTKEPKIQFDAKTGRVKIQYGTERLIDSVVAKPQLQSIDHVKLGRVWLVKFSRSDSCPSEYIALLPEGRTSEIFGNCNDIAEIRHEPEYVSLLFAEDAETQRAAEKVNLQ</sequence>
<protein>
    <submittedName>
        <fullName evidence="1">Uncharacterized protein</fullName>
    </submittedName>
</protein>
<reference evidence="1 2" key="1">
    <citation type="submission" date="2012-06" db="EMBL/GenBank/DDBJ databases">
        <title>The complete chromosome of genome of Turneriella parva DSM 21527.</title>
        <authorList>
            <consortium name="US DOE Joint Genome Institute (JGI-PGF)"/>
            <person name="Lucas S."/>
            <person name="Han J."/>
            <person name="Lapidus A."/>
            <person name="Bruce D."/>
            <person name="Goodwin L."/>
            <person name="Pitluck S."/>
            <person name="Peters L."/>
            <person name="Kyrpides N."/>
            <person name="Mavromatis K."/>
            <person name="Ivanova N."/>
            <person name="Mikhailova N."/>
            <person name="Chertkov O."/>
            <person name="Detter J.C."/>
            <person name="Tapia R."/>
            <person name="Han C."/>
            <person name="Land M."/>
            <person name="Hauser L."/>
            <person name="Markowitz V."/>
            <person name="Cheng J.-F."/>
            <person name="Hugenholtz P."/>
            <person name="Woyke T."/>
            <person name="Wu D."/>
            <person name="Gronow S."/>
            <person name="Wellnitz S."/>
            <person name="Brambilla E."/>
            <person name="Klenk H.-P."/>
            <person name="Eisen J.A."/>
        </authorList>
    </citation>
    <scope>NUCLEOTIDE SEQUENCE [LARGE SCALE GENOMIC DNA]</scope>
    <source>
        <strain evidence="2">ATCC BAA-1111 / DSM 21527 / NCTC 11395 / H</strain>
    </source>
</reference>
<dbReference type="EMBL" id="CP002959">
    <property type="protein sequence ID" value="AFM14731.1"/>
    <property type="molecule type" value="Genomic_DNA"/>
</dbReference>
<proteinExistence type="predicted"/>
<evidence type="ECO:0000313" key="1">
    <source>
        <dbReference type="EMBL" id="AFM14731.1"/>
    </source>
</evidence>
<dbReference type="STRING" id="869212.Turpa_4098"/>
<dbReference type="RefSeq" id="WP_014805206.1">
    <property type="nucleotide sequence ID" value="NC_018020.1"/>
</dbReference>
<dbReference type="AlphaFoldDB" id="I4BBS4"/>
<gene>
    <name evidence="1" type="ordered locus">Turpa_4098</name>
</gene>
<keyword evidence="2" id="KW-1185">Reference proteome</keyword>
<dbReference type="Proteomes" id="UP000006048">
    <property type="component" value="Chromosome"/>
</dbReference>
<name>I4BBS4_TURPD</name>
<accession>I4BBS4</accession>
<dbReference type="HOGENOM" id="CLU_1916177_0_0_12"/>